<name>A0ABD0V220_DENTH</name>
<gene>
    <name evidence="1" type="ORF">M5K25_011203</name>
</gene>
<evidence type="ECO:0000313" key="1">
    <source>
        <dbReference type="EMBL" id="KAL0919127.1"/>
    </source>
</evidence>
<sequence length="166" mass="18757">MAMREVRLGLRVRFWFTSDLQRDGYCRCGAIFAGFAQDSTGLVQQTDWKRSIRVTELRDLLVTETESQVAAPLEILQVLVGQALRPTNPRLPFAGSHRRLDVVDIALKHHGGGSLLPPLSRPLGLFFHADFFIAALRNELQWAYKGFEMGCGRDDADGMDRQHWMG</sequence>
<dbReference type="AlphaFoldDB" id="A0ABD0V220"/>
<reference evidence="1 2" key="1">
    <citation type="journal article" date="2024" name="Plant Biotechnol. J.">
        <title>Dendrobium thyrsiflorum genome and its molecular insights into genes involved in important horticultural traits.</title>
        <authorList>
            <person name="Chen B."/>
            <person name="Wang J.Y."/>
            <person name="Zheng P.J."/>
            <person name="Li K.L."/>
            <person name="Liang Y.M."/>
            <person name="Chen X.F."/>
            <person name="Zhang C."/>
            <person name="Zhao X."/>
            <person name="He X."/>
            <person name="Zhang G.Q."/>
            <person name="Liu Z.J."/>
            <person name="Xu Q."/>
        </authorList>
    </citation>
    <scope>NUCLEOTIDE SEQUENCE [LARGE SCALE GENOMIC DNA]</scope>
    <source>
        <strain evidence="1">GZMU011</strain>
    </source>
</reference>
<accession>A0ABD0V220</accession>
<keyword evidence="2" id="KW-1185">Reference proteome</keyword>
<evidence type="ECO:0000313" key="2">
    <source>
        <dbReference type="Proteomes" id="UP001552299"/>
    </source>
</evidence>
<dbReference type="EMBL" id="JANQDX010000009">
    <property type="protein sequence ID" value="KAL0919127.1"/>
    <property type="molecule type" value="Genomic_DNA"/>
</dbReference>
<dbReference type="Proteomes" id="UP001552299">
    <property type="component" value="Unassembled WGS sequence"/>
</dbReference>
<proteinExistence type="predicted"/>
<organism evidence="1 2">
    <name type="scientific">Dendrobium thyrsiflorum</name>
    <name type="common">Pinecone-like raceme dendrobium</name>
    <name type="synonym">Orchid</name>
    <dbReference type="NCBI Taxonomy" id="117978"/>
    <lineage>
        <taxon>Eukaryota</taxon>
        <taxon>Viridiplantae</taxon>
        <taxon>Streptophyta</taxon>
        <taxon>Embryophyta</taxon>
        <taxon>Tracheophyta</taxon>
        <taxon>Spermatophyta</taxon>
        <taxon>Magnoliopsida</taxon>
        <taxon>Liliopsida</taxon>
        <taxon>Asparagales</taxon>
        <taxon>Orchidaceae</taxon>
        <taxon>Epidendroideae</taxon>
        <taxon>Malaxideae</taxon>
        <taxon>Dendrobiinae</taxon>
        <taxon>Dendrobium</taxon>
    </lineage>
</organism>
<protein>
    <submittedName>
        <fullName evidence="1">Uncharacterized protein</fullName>
    </submittedName>
</protein>
<comment type="caution">
    <text evidence="1">The sequence shown here is derived from an EMBL/GenBank/DDBJ whole genome shotgun (WGS) entry which is preliminary data.</text>
</comment>